<evidence type="ECO:0000313" key="13">
    <source>
        <dbReference type="Proteomes" id="UP001596203"/>
    </source>
</evidence>
<evidence type="ECO:0000256" key="8">
    <source>
        <dbReference type="SAM" id="MobiDB-lite"/>
    </source>
</evidence>
<comment type="caution">
    <text evidence="12">The sequence shown here is derived from an EMBL/GenBank/DDBJ whole genome shotgun (WGS) entry which is preliminary data.</text>
</comment>
<dbReference type="PROSITE" id="PS01063">
    <property type="entry name" value="SIGMA70_ECF"/>
    <property type="match status" value="1"/>
</dbReference>
<dbReference type="Pfam" id="PF12680">
    <property type="entry name" value="SnoaL_2"/>
    <property type="match status" value="1"/>
</dbReference>
<evidence type="ECO:0000259" key="11">
    <source>
        <dbReference type="Pfam" id="PF12680"/>
    </source>
</evidence>
<dbReference type="InterPro" id="IPR032710">
    <property type="entry name" value="NTF2-like_dom_sf"/>
</dbReference>
<evidence type="ECO:0000256" key="2">
    <source>
        <dbReference type="ARBA" id="ARBA00011344"/>
    </source>
</evidence>
<dbReference type="Gene3D" id="1.10.1740.10">
    <property type="match status" value="1"/>
</dbReference>
<sequence length="494" mass="54106">MSEETCPSCGGPLPSRPGRTGRTAVYCSASCRQRAYRVRQASTGGAPELIGDIQRRARELSPRPPEAFYSDVRDLSDSVGRLRRIARTALDAARIGAAGSEPLGNSEIVTPAAVTKSADIPAPTPSPTGARDETPDETRDGTRDEIRDGSGEDGTGSAADLVDAVRAGDEWTFAGLVEPHRRELQVHCYRMVGSYDDAEDLVQETLLRAWRGRQDFAGRASLRAWLYRIATNTCLDFLRRHSRRPRRYEPVPGMEHGSAEPPARVTWLQPYPDDLLAEVPSGAAGPDAAAVSRETVELVFLAAIQHLPPRQRAVLILRDVLGMPAGETAELLDLSVASVNSALQRARPTLRGHLPRQRSQWSRPARPTAEEEAILRRYLAVAERADVPAMAAMLSEDARLTMPPNPFWFVGRRAIIDFVAPAFDSTAPGYAGRWKMLPTRANRQPAAAGYLQRPGTTVYRAQMLDVLRIEGGRIVEITTFEPHLFPAFGLPLTV</sequence>
<protein>
    <recommendedName>
        <fullName evidence="7">RNA polymerase sigma factor</fullName>
    </recommendedName>
</protein>
<evidence type="ECO:0000256" key="4">
    <source>
        <dbReference type="ARBA" id="ARBA00023082"/>
    </source>
</evidence>
<dbReference type="NCBIfam" id="TIGR02960">
    <property type="entry name" value="SigX5"/>
    <property type="match status" value="1"/>
</dbReference>
<accession>A0ABW1KJG9</accession>
<dbReference type="NCBIfam" id="NF006089">
    <property type="entry name" value="PRK08241.1"/>
    <property type="match status" value="1"/>
</dbReference>
<evidence type="ECO:0000313" key="12">
    <source>
        <dbReference type="EMBL" id="MFC6021237.1"/>
    </source>
</evidence>
<keyword evidence="5 7" id="KW-0238">DNA-binding</keyword>
<dbReference type="SUPFAM" id="SSF88659">
    <property type="entry name" value="Sigma3 and sigma4 domains of RNA polymerase sigma factors"/>
    <property type="match status" value="1"/>
</dbReference>
<feature type="region of interest" description="Disordered" evidence="8">
    <location>
        <begin position="114"/>
        <end position="158"/>
    </location>
</feature>
<dbReference type="SUPFAM" id="SSF88946">
    <property type="entry name" value="Sigma2 domain of RNA polymerase sigma factors"/>
    <property type="match status" value="1"/>
</dbReference>
<feature type="domain" description="RNA polymerase sigma factor 70 region 4 type 2" evidence="10">
    <location>
        <begin position="300"/>
        <end position="347"/>
    </location>
</feature>
<dbReference type="RefSeq" id="WP_377429257.1">
    <property type="nucleotide sequence ID" value="NZ_JBHSPR010000039.1"/>
</dbReference>
<proteinExistence type="inferred from homology"/>
<organism evidence="12 13">
    <name type="scientific">Plantactinospora solaniradicis</name>
    <dbReference type="NCBI Taxonomy" id="1723736"/>
    <lineage>
        <taxon>Bacteria</taxon>
        <taxon>Bacillati</taxon>
        <taxon>Actinomycetota</taxon>
        <taxon>Actinomycetes</taxon>
        <taxon>Micromonosporales</taxon>
        <taxon>Micromonosporaceae</taxon>
        <taxon>Plantactinospora</taxon>
    </lineage>
</organism>
<dbReference type="InterPro" id="IPR007627">
    <property type="entry name" value="RNA_pol_sigma70_r2"/>
</dbReference>
<evidence type="ECO:0000259" key="9">
    <source>
        <dbReference type="Pfam" id="PF04542"/>
    </source>
</evidence>
<dbReference type="InterPro" id="IPR014284">
    <property type="entry name" value="RNA_pol_sigma-70_dom"/>
</dbReference>
<dbReference type="InterPro" id="IPR013324">
    <property type="entry name" value="RNA_pol_sigma_r3/r4-like"/>
</dbReference>
<dbReference type="Pfam" id="PF08281">
    <property type="entry name" value="Sigma70_r4_2"/>
    <property type="match status" value="1"/>
</dbReference>
<feature type="domain" description="SnoaL-like" evidence="11">
    <location>
        <begin position="375"/>
        <end position="477"/>
    </location>
</feature>
<dbReference type="InterPro" id="IPR036388">
    <property type="entry name" value="WH-like_DNA-bd_sf"/>
</dbReference>
<dbReference type="InterPro" id="IPR013325">
    <property type="entry name" value="RNA_pol_sigma_r2"/>
</dbReference>
<feature type="region of interest" description="Disordered" evidence="8">
    <location>
        <begin position="1"/>
        <end position="21"/>
    </location>
</feature>
<dbReference type="Gene3D" id="1.10.10.10">
    <property type="entry name" value="Winged helix-like DNA-binding domain superfamily/Winged helix DNA-binding domain"/>
    <property type="match status" value="1"/>
</dbReference>
<keyword evidence="3 7" id="KW-0805">Transcription regulation</keyword>
<evidence type="ECO:0000256" key="5">
    <source>
        <dbReference type="ARBA" id="ARBA00023125"/>
    </source>
</evidence>
<dbReference type="EMBL" id="JBHSPR010000039">
    <property type="protein sequence ID" value="MFC6021237.1"/>
    <property type="molecule type" value="Genomic_DNA"/>
</dbReference>
<dbReference type="CDD" id="cd06171">
    <property type="entry name" value="Sigma70_r4"/>
    <property type="match status" value="1"/>
</dbReference>
<dbReference type="Proteomes" id="UP001596203">
    <property type="component" value="Unassembled WGS sequence"/>
</dbReference>
<keyword evidence="13" id="KW-1185">Reference proteome</keyword>
<dbReference type="PANTHER" id="PTHR43133:SF65">
    <property type="entry name" value="ECF RNA POLYMERASE SIGMA FACTOR SIGG"/>
    <property type="match status" value="1"/>
</dbReference>
<dbReference type="InterPro" id="IPR000838">
    <property type="entry name" value="RNA_pol_sigma70_ECF_CS"/>
</dbReference>
<dbReference type="InterPro" id="IPR013249">
    <property type="entry name" value="RNA_pol_sigma70_r4_t2"/>
</dbReference>
<evidence type="ECO:0000259" key="10">
    <source>
        <dbReference type="Pfam" id="PF08281"/>
    </source>
</evidence>
<dbReference type="Gene3D" id="3.10.450.50">
    <property type="match status" value="1"/>
</dbReference>
<keyword evidence="6 7" id="KW-0804">Transcription</keyword>
<dbReference type="InterPro" id="IPR039425">
    <property type="entry name" value="RNA_pol_sigma-70-like"/>
</dbReference>
<reference evidence="13" key="1">
    <citation type="journal article" date="2019" name="Int. J. Syst. Evol. Microbiol.">
        <title>The Global Catalogue of Microorganisms (GCM) 10K type strain sequencing project: providing services to taxonomists for standard genome sequencing and annotation.</title>
        <authorList>
            <consortium name="The Broad Institute Genomics Platform"/>
            <consortium name="The Broad Institute Genome Sequencing Center for Infectious Disease"/>
            <person name="Wu L."/>
            <person name="Ma J."/>
        </authorList>
    </citation>
    <scope>NUCLEOTIDE SEQUENCE [LARGE SCALE GENOMIC DNA]</scope>
    <source>
        <strain evidence="13">ZS-35-S2</strain>
    </source>
</reference>
<feature type="compositionally biased region" description="Basic and acidic residues" evidence="8">
    <location>
        <begin position="130"/>
        <end position="150"/>
    </location>
</feature>
<comment type="similarity">
    <text evidence="1 7">Belongs to the sigma-70 factor family. ECF subfamily.</text>
</comment>
<feature type="domain" description="RNA polymerase sigma-70 region 2" evidence="9">
    <location>
        <begin position="176"/>
        <end position="244"/>
    </location>
</feature>
<name>A0ABW1KJG9_9ACTN</name>
<dbReference type="SUPFAM" id="SSF54427">
    <property type="entry name" value="NTF2-like"/>
    <property type="match status" value="1"/>
</dbReference>
<evidence type="ECO:0000256" key="7">
    <source>
        <dbReference type="RuleBase" id="RU000716"/>
    </source>
</evidence>
<keyword evidence="4 7" id="KW-0731">Sigma factor</keyword>
<dbReference type="NCBIfam" id="TIGR02937">
    <property type="entry name" value="sigma70-ECF"/>
    <property type="match status" value="1"/>
</dbReference>
<evidence type="ECO:0000256" key="1">
    <source>
        <dbReference type="ARBA" id="ARBA00010641"/>
    </source>
</evidence>
<evidence type="ECO:0000256" key="6">
    <source>
        <dbReference type="ARBA" id="ARBA00023163"/>
    </source>
</evidence>
<dbReference type="Pfam" id="PF04542">
    <property type="entry name" value="Sigma70_r2"/>
    <property type="match status" value="1"/>
</dbReference>
<dbReference type="PANTHER" id="PTHR43133">
    <property type="entry name" value="RNA POLYMERASE ECF-TYPE SIGMA FACTO"/>
    <property type="match status" value="1"/>
</dbReference>
<gene>
    <name evidence="12" type="ORF">ACFP2T_34315</name>
</gene>
<dbReference type="InterPro" id="IPR014305">
    <property type="entry name" value="RNA_pol_sigma-G_actinobac"/>
</dbReference>
<dbReference type="InterPro" id="IPR037401">
    <property type="entry name" value="SnoaL-like"/>
</dbReference>
<comment type="subunit">
    <text evidence="2">Interacts transiently with the RNA polymerase catalytic core formed by RpoA, RpoB, RpoC and RpoZ (2 alpha, 1 beta, 1 beta' and 1 omega subunit) to form the RNA polymerase holoenzyme that can initiate transcription.</text>
</comment>
<evidence type="ECO:0000256" key="3">
    <source>
        <dbReference type="ARBA" id="ARBA00023015"/>
    </source>
</evidence>